<feature type="compositionally biased region" description="Basic and acidic residues" evidence="1">
    <location>
        <begin position="34"/>
        <end position="60"/>
    </location>
</feature>
<evidence type="ECO:0000313" key="2">
    <source>
        <dbReference type="EMBL" id="GFR15415.1"/>
    </source>
</evidence>
<sequence length="118" mass="13588">MIAVINGIIVSSWQKYLDQQENIAPQTTATRVLEDLQDKSDRSNDTESDVELKNSKHSTDFEQSGDENDDVSSTDFTLEKDETHWNLHPLFTNIRTGKENIVTYLPGVKKWHKVPKRE</sequence>
<organism evidence="2 3">
    <name type="scientific">Trichonephila clavata</name>
    <name type="common">Joro spider</name>
    <name type="synonym">Nephila clavata</name>
    <dbReference type="NCBI Taxonomy" id="2740835"/>
    <lineage>
        <taxon>Eukaryota</taxon>
        <taxon>Metazoa</taxon>
        <taxon>Ecdysozoa</taxon>
        <taxon>Arthropoda</taxon>
        <taxon>Chelicerata</taxon>
        <taxon>Arachnida</taxon>
        <taxon>Araneae</taxon>
        <taxon>Araneomorphae</taxon>
        <taxon>Entelegynae</taxon>
        <taxon>Araneoidea</taxon>
        <taxon>Nephilidae</taxon>
        <taxon>Trichonephila</taxon>
    </lineage>
</organism>
<evidence type="ECO:0000313" key="3">
    <source>
        <dbReference type="Proteomes" id="UP000887116"/>
    </source>
</evidence>
<gene>
    <name evidence="2" type="ORF">TNCT_16351</name>
</gene>
<reference evidence="2" key="1">
    <citation type="submission" date="2020-07" db="EMBL/GenBank/DDBJ databases">
        <title>Multicomponent nature underlies the extraordinary mechanical properties of spider dragline silk.</title>
        <authorList>
            <person name="Kono N."/>
            <person name="Nakamura H."/>
            <person name="Mori M."/>
            <person name="Yoshida Y."/>
            <person name="Ohtoshi R."/>
            <person name="Malay A.D."/>
            <person name="Moran D.A.P."/>
            <person name="Tomita M."/>
            <person name="Numata K."/>
            <person name="Arakawa K."/>
        </authorList>
    </citation>
    <scope>NUCLEOTIDE SEQUENCE</scope>
</reference>
<dbReference type="Proteomes" id="UP000887116">
    <property type="component" value="Unassembled WGS sequence"/>
</dbReference>
<dbReference type="AlphaFoldDB" id="A0A8X6LMN4"/>
<comment type="caution">
    <text evidence="2">The sequence shown here is derived from an EMBL/GenBank/DDBJ whole genome shotgun (WGS) entry which is preliminary data.</text>
</comment>
<proteinExistence type="predicted"/>
<protein>
    <submittedName>
        <fullName evidence="2">Uncharacterized protein</fullName>
    </submittedName>
</protein>
<feature type="region of interest" description="Disordered" evidence="1">
    <location>
        <begin position="34"/>
        <end position="77"/>
    </location>
</feature>
<dbReference type="OrthoDB" id="10494435at2759"/>
<feature type="compositionally biased region" description="Acidic residues" evidence="1">
    <location>
        <begin position="63"/>
        <end position="72"/>
    </location>
</feature>
<name>A0A8X6LMN4_TRICU</name>
<accession>A0A8X6LMN4</accession>
<dbReference type="EMBL" id="BMAO01017406">
    <property type="protein sequence ID" value="GFR15415.1"/>
    <property type="molecule type" value="Genomic_DNA"/>
</dbReference>
<evidence type="ECO:0000256" key="1">
    <source>
        <dbReference type="SAM" id="MobiDB-lite"/>
    </source>
</evidence>
<keyword evidence="3" id="KW-1185">Reference proteome</keyword>